<accession>A0AAP2GM03</accession>
<dbReference type="Pfam" id="PF09982">
    <property type="entry name" value="LpxR"/>
    <property type="match status" value="1"/>
</dbReference>
<dbReference type="InterPro" id="IPR037107">
    <property type="entry name" value="Put_OMP_sf"/>
</dbReference>
<dbReference type="RefSeq" id="WP_254169674.1">
    <property type="nucleotide sequence ID" value="NZ_JAHESF010000053.1"/>
</dbReference>
<name>A0AAP2GM03_9BACT</name>
<reference evidence="1 2" key="1">
    <citation type="submission" date="2021-05" db="EMBL/GenBank/DDBJ databases">
        <title>A Polyphasic approach of four new species of the genus Ohtaekwangia: Ohtaekwangia histidinii sp. nov., Ohtaekwangia cretensis sp. nov., Ohtaekwangia indiensis sp. nov., Ohtaekwangia reichenbachii sp. nov. from diverse environment.</title>
        <authorList>
            <person name="Octaviana S."/>
        </authorList>
    </citation>
    <scope>NUCLEOTIDE SEQUENCE [LARGE SCALE GENOMIC DNA]</scope>
    <source>
        <strain evidence="1 2">PWU4</strain>
    </source>
</reference>
<dbReference type="Gene3D" id="2.40.128.140">
    <property type="entry name" value="Outer membrane protein"/>
    <property type="match status" value="1"/>
</dbReference>
<dbReference type="Proteomes" id="UP001319200">
    <property type="component" value="Unassembled WGS sequence"/>
</dbReference>
<protein>
    <submittedName>
        <fullName evidence="1">DUF2219 family protein</fullName>
    </submittedName>
</protein>
<sequence length="325" mass="36654">MTFLFTLFTVVAVRGQEHHAESRSHQLTVSCDNNLFLLNGEDGYYTNGVFLKYDRLSRKHRSAALKRIFSYEIGQMIYNAHSRKILAHGNANFPGGIQEIDRPVTGYLFGKASCSSFYGGNKMLTLGVSVGSIGKNAFGKEVQESWHKMIGIKPHWNWVWDYQLNSETGVNISGVYAFTLVNPERRSWFQITPVTEATVGTIFTNVSQAVVLQFGKLRPMSSGSYWSSRLQENDATGSRPVELFVFYKPEARYQVYNATVQGGMLRDDKGPITSAIEPFFFSQDIGVRYSTPGYCLGYHVTFQTREAKGQFNHHAFGNLVCILRI</sequence>
<gene>
    <name evidence="1" type="ORF">KK083_29100</name>
</gene>
<proteinExistence type="predicted"/>
<keyword evidence="2" id="KW-1185">Reference proteome</keyword>
<evidence type="ECO:0000313" key="2">
    <source>
        <dbReference type="Proteomes" id="UP001319200"/>
    </source>
</evidence>
<dbReference type="AlphaFoldDB" id="A0AAP2GM03"/>
<comment type="caution">
    <text evidence="1">The sequence shown here is derived from an EMBL/GenBank/DDBJ whole genome shotgun (WGS) entry which is preliminary data.</text>
</comment>
<dbReference type="EMBL" id="JAHESF010000053">
    <property type="protein sequence ID" value="MBT1700986.1"/>
    <property type="molecule type" value="Genomic_DNA"/>
</dbReference>
<evidence type="ECO:0000313" key="1">
    <source>
        <dbReference type="EMBL" id="MBT1700986.1"/>
    </source>
</evidence>
<dbReference type="InterPro" id="IPR018707">
    <property type="entry name" value="LpxR"/>
</dbReference>
<organism evidence="1 2">
    <name type="scientific">Chryseosolibacter histidini</name>
    <dbReference type="NCBI Taxonomy" id="2782349"/>
    <lineage>
        <taxon>Bacteria</taxon>
        <taxon>Pseudomonadati</taxon>
        <taxon>Bacteroidota</taxon>
        <taxon>Cytophagia</taxon>
        <taxon>Cytophagales</taxon>
        <taxon>Chryseotaleaceae</taxon>
        <taxon>Chryseosolibacter</taxon>
    </lineage>
</organism>